<keyword evidence="7" id="KW-0645">Protease</keyword>
<name>A0A5B8R7M0_9ZZZZ</name>
<dbReference type="InterPro" id="IPR050052">
    <property type="entry name" value="ATP-dep_Clp_protease_ClpX"/>
</dbReference>
<dbReference type="EMBL" id="MN079077">
    <property type="protein sequence ID" value="QEA03903.1"/>
    <property type="molecule type" value="Genomic_DNA"/>
</dbReference>
<evidence type="ECO:0000256" key="3">
    <source>
        <dbReference type="ARBA" id="ARBA00022833"/>
    </source>
</evidence>
<dbReference type="PANTHER" id="PTHR48102:SF7">
    <property type="entry name" value="ATP-DEPENDENT CLP PROTEASE ATP-BINDING SUBUNIT CLPX-LIKE, MITOCHONDRIAL"/>
    <property type="match status" value="1"/>
</dbReference>
<dbReference type="InterPro" id="IPR010603">
    <property type="entry name" value="Znf_CppX_C4"/>
</dbReference>
<dbReference type="GO" id="GO:0016887">
    <property type="term" value="F:ATP hydrolysis activity"/>
    <property type="evidence" value="ECO:0007669"/>
    <property type="project" value="InterPro"/>
</dbReference>
<organism evidence="7">
    <name type="scientific">uncultured organism</name>
    <dbReference type="NCBI Taxonomy" id="155900"/>
    <lineage>
        <taxon>unclassified sequences</taxon>
        <taxon>environmental samples</taxon>
    </lineage>
</organism>
<dbReference type="NCBIfam" id="TIGR00382">
    <property type="entry name" value="clpX"/>
    <property type="match status" value="1"/>
</dbReference>
<dbReference type="GO" id="GO:0008270">
    <property type="term" value="F:zinc ion binding"/>
    <property type="evidence" value="ECO:0007669"/>
    <property type="project" value="InterPro"/>
</dbReference>
<dbReference type="SMART" id="SM00994">
    <property type="entry name" value="zf-C4_ClpX"/>
    <property type="match status" value="1"/>
</dbReference>
<evidence type="ECO:0000313" key="7">
    <source>
        <dbReference type="EMBL" id="QEA03903.1"/>
    </source>
</evidence>
<reference evidence="7" key="1">
    <citation type="submission" date="2019-06" db="EMBL/GenBank/DDBJ databases">
        <authorList>
            <person name="Murdoch R.W."/>
            <person name="Fathepure B."/>
        </authorList>
    </citation>
    <scope>NUCLEOTIDE SEQUENCE</scope>
</reference>
<dbReference type="GO" id="GO:0140662">
    <property type="term" value="F:ATP-dependent protein folding chaperone"/>
    <property type="evidence" value="ECO:0007669"/>
    <property type="project" value="InterPro"/>
</dbReference>
<dbReference type="GO" id="GO:0005524">
    <property type="term" value="F:ATP binding"/>
    <property type="evidence" value="ECO:0007669"/>
    <property type="project" value="UniProtKB-KW"/>
</dbReference>
<dbReference type="GO" id="GO:0046983">
    <property type="term" value="F:protein dimerization activity"/>
    <property type="evidence" value="ECO:0007669"/>
    <property type="project" value="InterPro"/>
</dbReference>
<evidence type="ECO:0000256" key="5">
    <source>
        <dbReference type="ARBA" id="ARBA00023186"/>
    </source>
</evidence>
<sequence length="410" mass="42707">MVRSAERKTIGDGHRGATACAFCGSVESAANTLVATGAVSICARCATECARILAEEGATERALAPAPLPTPSQIHAFLDEYVIGQTRGKRSLAVAVYNHYKRLRRTRSPGEPEIGKSNVLLLGPSGSGKTLLAETLARSLAVPFVSIDATGLTEAGYVGEDVDVIAERLLQAADGDIGLAGCGIVYIDEIDKLAAGADSPVHGRDVSAEGVQQSLLRFLEGTRVPLPQARRSPRAPIPELDTREVLFICGGAFDGIDALVRRRQLSGGVGFAADPAGEMAETPPLAEALSPEDLMAYGLIPELVGRLPVTAVLDPLDAAGLCAILTEPRNALVAQYQSLMAMDGCRLTFGDDALEAIAEEALASGTGARALRGVLERVLLEPMFVAGPGTLHVDAAHVADSRLGACRRAG</sequence>
<dbReference type="InterPro" id="IPR004487">
    <property type="entry name" value="Clp_protease_ATP-bd_su_ClpX"/>
</dbReference>
<keyword evidence="2" id="KW-0547">Nucleotide-binding</keyword>
<dbReference type="GO" id="GO:0051603">
    <property type="term" value="P:proteolysis involved in protein catabolic process"/>
    <property type="evidence" value="ECO:0007669"/>
    <property type="project" value="TreeGrafter"/>
</dbReference>
<dbReference type="InterPro" id="IPR027417">
    <property type="entry name" value="P-loop_NTPase"/>
</dbReference>
<dbReference type="InterPro" id="IPR059188">
    <property type="entry name" value="Znf_CLPX-like"/>
</dbReference>
<dbReference type="Gene3D" id="1.10.8.60">
    <property type="match status" value="1"/>
</dbReference>
<evidence type="ECO:0000256" key="4">
    <source>
        <dbReference type="ARBA" id="ARBA00022840"/>
    </source>
</evidence>
<protein>
    <submittedName>
        <fullName evidence="7">ATP-dependent Clp protease ATP-binding subunit ClpX</fullName>
    </submittedName>
</protein>
<dbReference type="Gene3D" id="3.40.50.300">
    <property type="entry name" value="P-loop containing nucleotide triphosphate hydrolases"/>
    <property type="match status" value="1"/>
</dbReference>
<keyword evidence="3" id="KW-0862">Zinc</keyword>
<dbReference type="Pfam" id="PF06689">
    <property type="entry name" value="zf-C4_ClpX"/>
    <property type="match status" value="1"/>
</dbReference>
<dbReference type="InterPro" id="IPR003593">
    <property type="entry name" value="AAA+_ATPase"/>
</dbReference>
<gene>
    <name evidence="7" type="primary">clpX_1</name>
    <name evidence="7" type="ORF">KBTEX_00203</name>
</gene>
<dbReference type="PANTHER" id="PTHR48102">
    <property type="entry name" value="ATP-DEPENDENT CLP PROTEASE ATP-BINDING SUBUNIT CLPX-LIKE, MITOCHONDRIAL-RELATED"/>
    <property type="match status" value="1"/>
</dbReference>
<keyword evidence="4 7" id="KW-0067">ATP-binding</keyword>
<dbReference type="InterPro" id="IPR038366">
    <property type="entry name" value="Znf_CppX_C4_sf"/>
</dbReference>
<dbReference type="PROSITE" id="PS51902">
    <property type="entry name" value="CLPX_ZB"/>
    <property type="match status" value="1"/>
</dbReference>
<evidence type="ECO:0000259" key="6">
    <source>
        <dbReference type="PROSITE" id="PS51902"/>
    </source>
</evidence>
<dbReference type="GO" id="GO:0008233">
    <property type="term" value="F:peptidase activity"/>
    <property type="evidence" value="ECO:0007669"/>
    <property type="project" value="UniProtKB-KW"/>
</dbReference>
<dbReference type="SMART" id="SM01086">
    <property type="entry name" value="ClpB_D2-small"/>
    <property type="match status" value="1"/>
</dbReference>
<dbReference type="Pfam" id="PF10431">
    <property type="entry name" value="ClpB_D2-small"/>
    <property type="match status" value="1"/>
</dbReference>
<dbReference type="Gene3D" id="6.20.220.10">
    <property type="entry name" value="ClpX chaperone, C4-type zinc finger domain"/>
    <property type="match status" value="1"/>
</dbReference>
<dbReference type="AlphaFoldDB" id="A0A5B8R7M0"/>
<evidence type="ECO:0000256" key="1">
    <source>
        <dbReference type="ARBA" id="ARBA00022723"/>
    </source>
</evidence>
<evidence type="ECO:0000256" key="2">
    <source>
        <dbReference type="ARBA" id="ARBA00022741"/>
    </source>
</evidence>
<dbReference type="InterPro" id="IPR019489">
    <property type="entry name" value="Clp_ATPase_C"/>
</dbReference>
<dbReference type="SUPFAM" id="SSF52540">
    <property type="entry name" value="P-loop containing nucleoside triphosphate hydrolases"/>
    <property type="match status" value="1"/>
</dbReference>
<keyword evidence="1" id="KW-0479">Metal-binding</keyword>
<dbReference type="InterPro" id="IPR003959">
    <property type="entry name" value="ATPase_AAA_core"/>
</dbReference>
<proteinExistence type="predicted"/>
<accession>A0A5B8R7M0</accession>
<dbReference type="SMART" id="SM00382">
    <property type="entry name" value="AAA"/>
    <property type="match status" value="1"/>
</dbReference>
<keyword evidence="5" id="KW-0143">Chaperone</keyword>
<feature type="domain" description="ClpX-type ZB" evidence="6">
    <location>
        <begin position="5"/>
        <end position="61"/>
    </location>
</feature>
<dbReference type="GO" id="GO:0051082">
    <property type="term" value="F:unfolded protein binding"/>
    <property type="evidence" value="ECO:0007669"/>
    <property type="project" value="InterPro"/>
</dbReference>
<keyword evidence="7" id="KW-0378">Hydrolase</keyword>
<dbReference type="Pfam" id="PF07724">
    <property type="entry name" value="AAA_2"/>
    <property type="match status" value="1"/>
</dbReference>
<dbReference type="NCBIfam" id="NF003745">
    <property type="entry name" value="PRK05342.1"/>
    <property type="match status" value="1"/>
</dbReference>